<dbReference type="RefSeq" id="WP_072843422.1">
    <property type="nucleotide sequence ID" value="NZ_FNAB01000003.1"/>
</dbReference>
<dbReference type="NCBIfam" id="TIGR04089">
    <property type="entry name" value="exp_by_SipW_III"/>
    <property type="match status" value="1"/>
</dbReference>
<accession>A0A1G6SDH0</accession>
<sequence length="175" mass="17253">MNKQTKGAIAAGAAALLLAGGAGTMAAWNASTTVSGGAVNSGKLTLTTVSGSTGFKWVGGSKDGQAYNPSTDKIVPGDKVAYDAVVKVGAQGTNLAATLVADAASITGTNGLDAALTKTVTTTFNGGAVGTITEANNGQDLNVKVLFELPTSVTGTTAQDGTVNLNNFNVTLTQN</sequence>
<evidence type="ECO:0000256" key="1">
    <source>
        <dbReference type="SAM" id="SignalP"/>
    </source>
</evidence>
<dbReference type="EMBL" id="FNAB01000003">
    <property type="protein sequence ID" value="SDD14711.1"/>
    <property type="molecule type" value="Genomic_DNA"/>
</dbReference>
<gene>
    <name evidence="2" type="ORF">SAMN05444580_10396</name>
</gene>
<feature type="chain" id="PRO_5038545319" evidence="1">
    <location>
        <begin position="27"/>
        <end position="175"/>
    </location>
</feature>
<feature type="signal peptide" evidence="1">
    <location>
        <begin position="1"/>
        <end position="26"/>
    </location>
</feature>
<dbReference type="Proteomes" id="UP000199417">
    <property type="component" value="Unassembled WGS sequence"/>
</dbReference>
<dbReference type="InterPro" id="IPR023833">
    <property type="entry name" value="Signal_pept_SipW-depend-type"/>
</dbReference>
<proteinExistence type="predicted"/>
<evidence type="ECO:0000313" key="2">
    <source>
        <dbReference type="EMBL" id="SDD14711.1"/>
    </source>
</evidence>
<evidence type="ECO:0000313" key="3">
    <source>
        <dbReference type="Proteomes" id="UP000199417"/>
    </source>
</evidence>
<dbReference type="STRING" id="168276.SAMN05444580_10396"/>
<name>A0A1G6SDH0_9NOCA</name>
<protein>
    <submittedName>
        <fullName evidence="2">Alternate signal-mediated exported protein, RER_14450 family</fullName>
    </submittedName>
</protein>
<keyword evidence="3" id="KW-1185">Reference proteome</keyword>
<dbReference type="InterPro" id="IPR024006">
    <property type="entry name" value="Alt_signal_exp_actinobact"/>
</dbReference>
<dbReference type="AlphaFoldDB" id="A0A1G6SDH0"/>
<reference evidence="2 3" key="1">
    <citation type="submission" date="2016-10" db="EMBL/GenBank/DDBJ databases">
        <authorList>
            <person name="de Groot N.N."/>
        </authorList>
    </citation>
    <scope>NUCLEOTIDE SEQUENCE [LARGE SCALE GENOMIC DNA]</scope>
    <source>
        <strain evidence="2 3">JCM 11308</strain>
    </source>
</reference>
<dbReference type="NCBIfam" id="TIGR04088">
    <property type="entry name" value="cognate_SipW"/>
    <property type="match status" value="1"/>
</dbReference>
<keyword evidence="1" id="KW-0732">Signal</keyword>
<organism evidence="2 3">
    <name type="scientific">Rhodococcus tukisamuensis</name>
    <dbReference type="NCBI Taxonomy" id="168276"/>
    <lineage>
        <taxon>Bacteria</taxon>
        <taxon>Bacillati</taxon>
        <taxon>Actinomycetota</taxon>
        <taxon>Actinomycetes</taxon>
        <taxon>Mycobacteriales</taxon>
        <taxon>Nocardiaceae</taxon>
        <taxon>Rhodococcus</taxon>
    </lineage>
</organism>